<evidence type="ECO:0008006" key="6">
    <source>
        <dbReference type="Google" id="ProtNLM"/>
    </source>
</evidence>
<evidence type="ECO:0000256" key="1">
    <source>
        <dbReference type="ARBA" id="ARBA00007261"/>
    </source>
</evidence>
<proteinExistence type="inferred from homology"/>
<dbReference type="SUPFAM" id="SSF63411">
    <property type="entry name" value="LuxS/MPP-like metallohydrolase"/>
    <property type="match status" value="2"/>
</dbReference>
<evidence type="ECO:0000313" key="5">
    <source>
        <dbReference type="Proteomes" id="UP000179242"/>
    </source>
</evidence>
<dbReference type="InterPro" id="IPR050361">
    <property type="entry name" value="MPP/UQCRC_Complex"/>
</dbReference>
<comment type="caution">
    <text evidence="4">The sequence shown here is derived from an EMBL/GenBank/DDBJ whole genome shotgun (WGS) entry which is preliminary data.</text>
</comment>
<dbReference type="Gene3D" id="3.30.830.10">
    <property type="entry name" value="Metalloenzyme, LuxS/M16 peptidase-like"/>
    <property type="match status" value="2"/>
</dbReference>
<evidence type="ECO:0000259" key="3">
    <source>
        <dbReference type="Pfam" id="PF05193"/>
    </source>
</evidence>
<gene>
    <name evidence="4" type="ORF">A2438_07290</name>
</gene>
<sequence length="405" mass="44735">MKTSIAAIILTLLLAQASFSSLIVKELPGSGLVAVSIFIKAYGPAAALTAGMLDKGTKTRSADKIAEEIESMGASIGIESNPDYTGVSFLSLSKDFPKGAEILKDLLSNSIFPQKEFTKEKADALAEIKQAEDNPDAMAYDTLLSMLYPNHPYGLSFKEKAAYVKRVTRQDLVSFYRQSYREKNMVVAIAGDITSAEAARFFGDSDRGGDGKNSLPSVKSNPKEINRTIKNKNLKADWLQIGYLGTSVFDADYPALKVLSSILGSGMSSRLFEEVRKKSGLVYSIGAFYPSRKEKSDFTVYAITGHDNLQKVKTLIFNEIEKIKKTPVTEAELNHHKRAIRGKYVIQHQELSRKAWFLGWFEAVGLGAAMDQNYPNLINAVKIEDIQRVAQKYLKYPKTVVLTAN</sequence>
<name>A0A1F4U859_UNCSA</name>
<organism evidence="4 5">
    <name type="scientific">candidate division WOR-1 bacterium RIFOXYC2_FULL_46_14</name>
    <dbReference type="NCBI Taxonomy" id="1802587"/>
    <lineage>
        <taxon>Bacteria</taxon>
        <taxon>Bacillati</taxon>
        <taxon>Saganbacteria</taxon>
    </lineage>
</organism>
<dbReference type="PANTHER" id="PTHR11851">
    <property type="entry name" value="METALLOPROTEASE"/>
    <property type="match status" value="1"/>
</dbReference>
<evidence type="ECO:0000313" key="4">
    <source>
        <dbReference type="EMBL" id="OGC41125.1"/>
    </source>
</evidence>
<dbReference type="InterPro" id="IPR007863">
    <property type="entry name" value="Peptidase_M16_C"/>
</dbReference>
<dbReference type="GO" id="GO:0046872">
    <property type="term" value="F:metal ion binding"/>
    <property type="evidence" value="ECO:0007669"/>
    <property type="project" value="InterPro"/>
</dbReference>
<dbReference type="PANTHER" id="PTHR11851:SF49">
    <property type="entry name" value="MITOCHONDRIAL-PROCESSING PEPTIDASE SUBUNIT ALPHA"/>
    <property type="match status" value="1"/>
</dbReference>
<dbReference type="Pfam" id="PF05193">
    <property type="entry name" value="Peptidase_M16_C"/>
    <property type="match status" value="1"/>
</dbReference>
<evidence type="ECO:0000259" key="2">
    <source>
        <dbReference type="Pfam" id="PF00675"/>
    </source>
</evidence>
<dbReference type="Proteomes" id="UP000179242">
    <property type="component" value="Unassembled WGS sequence"/>
</dbReference>
<dbReference type="EMBL" id="MEUJ01000001">
    <property type="protein sequence ID" value="OGC41125.1"/>
    <property type="molecule type" value="Genomic_DNA"/>
</dbReference>
<protein>
    <recommendedName>
        <fullName evidence="6">Peptidase M16 C-terminal domain-containing protein</fullName>
    </recommendedName>
</protein>
<feature type="domain" description="Peptidase M16 N-terminal" evidence="2">
    <location>
        <begin position="51"/>
        <end position="156"/>
    </location>
</feature>
<accession>A0A1F4U859</accession>
<comment type="similarity">
    <text evidence="1">Belongs to the peptidase M16 family.</text>
</comment>
<dbReference type="InterPro" id="IPR011249">
    <property type="entry name" value="Metalloenz_LuxS/M16"/>
</dbReference>
<dbReference type="AlphaFoldDB" id="A0A1F4U859"/>
<feature type="domain" description="Peptidase M16 C-terminal" evidence="3">
    <location>
        <begin position="167"/>
        <end position="339"/>
    </location>
</feature>
<reference evidence="4 5" key="1">
    <citation type="journal article" date="2016" name="Nat. Commun.">
        <title>Thousands of microbial genomes shed light on interconnected biogeochemical processes in an aquifer system.</title>
        <authorList>
            <person name="Anantharaman K."/>
            <person name="Brown C.T."/>
            <person name="Hug L.A."/>
            <person name="Sharon I."/>
            <person name="Castelle C.J."/>
            <person name="Probst A.J."/>
            <person name="Thomas B.C."/>
            <person name="Singh A."/>
            <person name="Wilkins M.J."/>
            <person name="Karaoz U."/>
            <person name="Brodie E.L."/>
            <person name="Williams K.H."/>
            <person name="Hubbard S.S."/>
            <person name="Banfield J.F."/>
        </authorList>
    </citation>
    <scope>NUCLEOTIDE SEQUENCE [LARGE SCALE GENOMIC DNA]</scope>
</reference>
<dbReference type="Pfam" id="PF00675">
    <property type="entry name" value="Peptidase_M16"/>
    <property type="match status" value="1"/>
</dbReference>
<dbReference type="InterPro" id="IPR011765">
    <property type="entry name" value="Pept_M16_N"/>
</dbReference>